<dbReference type="RefSeq" id="XP_073558183.1">
    <property type="nucleotide sequence ID" value="XM_073703298.1"/>
</dbReference>
<gene>
    <name evidence="2" type="ORF">CCMA1212_006057</name>
</gene>
<dbReference type="EMBL" id="PPTA01000007">
    <property type="protein sequence ID" value="TFB01982.1"/>
    <property type="molecule type" value="Genomic_DNA"/>
</dbReference>
<evidence type="ECO:0000313" key="2">
    <source>
        <dbReference type="EMBL" id="TFB01982.1"/>
    </source>
</evidence>
<keyword evidence="3" id="KW-1185">Reference proteome</keyword>
<feature type="region of interest" description="Disordered" evidence="1">
    <location>
        <begin position="1"/>
        <end position="36"/>
    </location>
</feature>
<sequence length="137" mass="15211">MACARGEKKRLFQRNGVPDAGRDTQGGSSAASSVHLLHKSPGRSLLRLSPHRASTWARAVVRYLQNPLQSPKYLASGWSPDVGSALVRTVPYRTMQRQQQQQQQHNVYLPYLQHPRFALPSPPLFSAASTAALVRQL</sequence>
<evidence type="ECO:0000313" key="3">
    <source>
        <dbReference type="Proteomes" id="UP001642720"/>
    </source>
</evidence>
<comment type="caution">
    <text evidence="2">The sequence shown here is derived from an EMBL/GenBank/DDBJ whole genome shotgun (WGS) entry which is preliminary data.</text>
</comment>
<dbReference type="Proteomes" id="UP001642720">
    <property type="component" value="Unassembled WGS sequence"/>
</dbReference>
<accession>A0ABY2H389</accession>
<proteinExistence type="predicted"/>
<name>A0ABY2H389_9HYPO</name>
<protein>
    <submittedName>
        <fullName evidence="2">Uncharacterized protein</fullName>
    </submittedName>
</protein>
<feature type="compositionally biased region" description="Basic and acidic residues" evidence="1">
    <location>
        <begin position="1"/>
        <end position="10"/>
    </location>
</feature>
<dbReference type="GeneID" id="300577748"/>
<reference evidence="2 3" key="1">
    <citation type="submission" date="2018-01" db="EMBL/GenBank/DDBJ databases">
        <title>Genome characterization of the sugarcane-associated fungus Trichoderma ghanense CCMA-1212 and their application in lignocelulose bioconversion.</title>
        <authorList>
            <person name="Steindorff A.S."/>
            <person name="Mendes T.D."/>
            <person name="Vilela E.S.D."/>
            <person name="Rodrigues D.S."/>
            <person name="Formighieri E.F."/>
            <person name="Melo I.S."/>
            <person name="Favaro L.C.L."/>
        </authorList>
    </citation>
    <scope>NUCLEOTIDE SEQUENCE [LARGE SCALE GENOMIC DNA]</scope>
    <source>
        <strain evidence="2 3">CCMA-1212</strain>
    </source>
</reference>
<organism evidence="2 3">
    <name type="scientific">Trichoderma ghanense</name>
    <dbReference type="NCBI Taxonomy" id="65468"/>
    <lineage>
        <taxon>Eukaryota</taxon>
        <taxon>Fungi</taxon>
        <taxon>Dikarya</taxon>
        <taxon>Ascomycota</taxon>
        <taxon>Pezizomycotina</taxon>
        <taxon>Sordariomycetes</taxon>
        <taxon>Hypocreomycetidae</taxon>
        <taxon>Hypocreales</taxon>
        <taxon>Hypocreaceae</taxon>
        <taxon>Trichoderma</taxon>
    </lineage>
</organism>
<evidence type="ECO:0000256" key="1">
    <source>
        <dbReference type="SAM" id="MobiDB-lite"/>
    </source>
</evidence>